<accession>A0A9Q1FNZ7</accession>
<evidence type="ECO:0000259" key="4">
    <source>
        <dbReference type="PROSITE" id="PS51304"/>
    </source>
</evidence>
<dbReference type="Pfam" id="PF00337">
    <property type="entry name" value="Gal-bind_lectin"/>
    <property type="match status" value="1"/>
</dbReference>
<dbReference type="PANTHER" id="PTHR11346">
    <property type="entry name" value="GALECTIN"/>
    <property type="match status" value="1"/>
</dbReference>
<dbReference type="EMBL" id="JAINUF010000004">
    <property type="protein sequence ID" value="KAJ8363180.1"/>
    <property type="molecule type" value="Genomic_DNA"/>
</dbReference>
<organism evidence="5 6">
    <name type="scientific">Synaphobranchus kaupii</name>
    <name type="common">Kaup's arrowtooth eel</name>
    <dbReference type="NCBI Taxonomy" id="118154"/>
    <lineage>
        <taxon>Eukaryota</taxon>
        <taxon>Metazoa</taxon>
        <taxon>Chordata</taxon>
        <taxon>Craniata</taxon>
        <taxon>Vertebrata</taxon>
        <taxon>Euteleostomi</taxon>
        <taxon>Actinopterygii</taxon>
        <taxon>Neopterygii</taxon>
        <taxon>Teleostei</taxon>
        <taxon>Anguilliformes</taxon>
        <taxon>Synaphobranchidae</taxon>
        <taxon>Synaphobranchus</taxon>
    </lineage>
</organism>
<proteinExistence type="predicted"/>
<protein>
    <recommendedName>
        <fullName evidence="3">Galectin</fullName>
    </recommendedName>
</protein>
<dbReference type="InterPro" id="IPR001079">
    <property type="entry name" value="Galectin_CRD"/>
</dbReference>
<evidence type="ECO:0000256" key="1">
    <source>
        <dbReference type="ARBA" id="ARBA00011738"/>
    </source>
</evidence>
<dbReference type="GO" id="GO:0030246">
    <property type="term" value="F:carbohydrate binding"/>
    <property type="evidence" value="ECO:0007669"/>
    <property type="project" value="UniProtKB-UniRule"/>
</dbReference>
<dbReference type="InterPro" id="IPR013320">
    <property type="entry name" value="ConA-like_dom_sf"/>
</dbReference>
<comment type="caution">
    <text evidence="5">The sequence shown here is derived from an EMBL/GenBank/DDBJ whole genome shotgun (WGS) entry which is preliminary data.</text>
</comment>
<dbReference type="PANTHER" id="PTHR11346:SF97">
    <property type="entry name" value="GALECTIN-1"/>
    <property type="match status" value="1"/>
</dbReference>
<dbReference type="PROSITE" id="PS51304">
    <property type="entry name" value="GALECTIN"/>
    <property type="match status" value="1"/>
</dbReference>
<dbReference type="CDD" id="cd00070">
    <property type="entry name" value="GLECT"/>
    <property type="match status" value="1"/>
</dbReference>
<evidence type="ECO:0000313" key="5">
    <source>
        <dbReference type="EMBL" id="KAJ8363180.1"/>
    </source>
</evidence>
<sequence length="144" mass="16676">MDVLEVKNMSFKNGMELKVTGVVSSDPHRFTINVCHTEEDIALHFDMRFNHGGEINTIVFNSKEGASFNYDEEQRVTDFPFKAGQEFEVSIVFNFDTFDIYLPNGHMVQFPNRLNHMEYNYMYFVGDATIQVICVKTSGRPTKR</sequence>
<keyword evidence="6" id="KW-1185">Reference proteome</keyword>
<evidence type="ECO:0000256" key="3">
    <source>
        <dbReference type="RuleBase" id="RU102079"/>
    </source>
</evidence>
<dbReference type="Proteomes" id="UP001152622">
    <property type="component" value="Chromosome 4"/>
</dbReference>
<gene>
    <name evidence="5" type="ORF">SKAU_G00120110</name>
</gene>
<comment type="subunit">
    <text evidence="1">Homodimer.</text>
</comment>
<dbReference type="Gene3D" id="2.60.120.200">
    <property type="match status" value="1"/>
</dbReference>
<dbReference type="SUPFAM" id="SSF49899">
    <property type="entry name" value="Concanavalin A-like lectins/glucanases"/>
    <property type="match status" value="1"/>
</dbReference>
<dbReference type="SMART" id="SM00276">
    <property type="entry name" value="GLECT"/>
    <property type="match status" value="1"/>
</dbReference>
<evidence type="ECO:0000256" key="2">
    <source>
        <dbReference type="ARBA" id="ARBA00022734"/>
    </source>
</evidence>
<evidence type="ECO:0000313" key="6">
    <source>
        <dbReference type="Proteomes" id="UP001152622"/>
    </source>
</evidence>
<reference evidence="5" key="1">
    <citation type="journal article" date="2023" name="Science">
        <title>Genome structures resolve the early diversification of teleost fishes.</title>
        <authorList>
            <person name="Parey E."/>
            <person name="Louis A."/>
            <person name="Montfort J."/>
            <person name="Bouchez O."/>
            <person name="Roques C."/>
            <person name="Iampietro C."/>
            <person name="Lluch J."/>
            <person name="Castinel A."/>
            <person name="Donnadieu C."/>
            <person name="Desvignes T."/>
            <person name="Floi Bucao C."/>
            <person name="Jouanno E."/>
            <person name="Wen M."/>
            <person name="Mejri S."/>
            <person name="Dirks R."/>
            <person name="Jansen H."/>
            <person name="Henkel C."/>
            <person name="Chen W.J."/>
            <person name="Zahm M."/>
            <person name="Cabau C."/>
            <person name="Klopp C."/>
            <person name="Thompson A.W."/>
            <person name="Robinson-Rechavi M."/>
            <person name="Braasch I."/>
            <person name="Lecointre G."/>
            <person name="Bobe J."/>
            <person name="Postlethwait J.H."/>
            <person name="Berthelot C."/>
            <person name="Roest Crollius H."/>
            <person name="Guiguen Y."/>
        </authorList>
    </citation>
    <scope>NUCLEOTIDE SEQUENCE</scope>
    <source>
        <strain evidence="5">WJC10195</strain>
    </source>
</reference>
<dbReference type="SMART" id="SM00908">
    <property type="entry name" value="Gal-bind_lectin"/>
    <property type="match status" value="1"/>
</dbReference>
<feature type="domain" description="Galectin" evidence="4">
    <location>
        <begin position="3"/>
        <end position="138"/>
    </location>
</feature>
<dbReference type="AlphaFoldDB" id="A0A9Q1FNZ7"/>
<dbReference type="GO" id="GO:0005615">
    <property type="term" value="C:extracellular space"/>
    <property type="evidence" value="ECO:0007669"/>
    <property type="project" value="TreeGrafter"/>
</dbReference>
<keyword evidence="2 3" id="KW-0430">Lectin</keyword>
<dbReference type="GO" id="GO:0043236">
    <property type="term" value="F:laminin binding"/>
    <property type="evidence" value="ECO:0007669"/>
    <property type="project" value="TreeGrafter"/>
</dbReference>
<name>A0A9Q1FNZ7_SYNKA</name>
<dbReference type="OrthoDB" id="8918229at2759"/>
<dbReference type="InterPro" id="IPR044156">
    <property type="entry name" value="Galectin-like"/>
</dbReference>
<dbReference type="FunFam" id="2.60.120.200:FF:000021">
    <property type="entry name" value="Galectin"/>
    <property type="match status" value="1"/>
</dbReference>